<evidence type="ECO:0000256" key="5">
    <source>
        <dbReference type="HAMAP-Rule" id="MF_00900"/>
    </source>
</evidence>
<dbReference type="SUPFAM" id="SSF52540">
    <property type="entry name" value="P-loop containing nucleoside triphosphate hydrolases"/>
    <property type="match status" value="1"/>
</dbReference>
<dbReference type="PIRSF" id="PIRSF006809">
    <property type="entry name" value="GTP-binding_hflX_prd"/>
    <property type="match status" value="1"/>
</dbReference>
<dbReference type="InterPro" id="IPR016496">
    <property type="entry name" value="GTPase_HflX"/>
</dbReference>
<comment type="similarity">
    <text evidence="5">Belongs to the TRAFAC class OBG-HflX-like GTPase superfamily. HflX GTPase family.</text>
</comment>
<dbReference type="InterPro" id="IPR025121">
    <property type="entry name" value="GTPase_HflX_N"/>
</dbReference>
<dbReference type="Pfam" id="PF16360">
    <property type="entry name" value="GTP-bdg_M"/>
    <property type="match status" value="1"/>
</dbReference>
<protein>
    <recommendedName>
        <fullName evidence="5">GTPase HflX</fullName>
    </recommendedName>
    <alternativeName>
        <fullName evidence="5">GTP-binding protein HflX</fullName>
    </alternativeName>
</protein>
<name>A0ABX0YCJ2_9PSED</name>
<dbReference type="Pfam" id="PF13167">
    <property type="entry name" value="GTP-bdg_N"/>
    <property type="match status" value="1"/>
</dbReference>
<dbReference type="RefSeq" id="WP_168082915.1">
    <property type="nucleotide sequence ID" value="NZ_JAAVJI010000003.1"/>
</dbReference>
<dbReference type="InterPro" id="IPR035647">
    <property type="entry name" value="EFG_III/V"/>
</dbReference>
<evidence type="ECO:0000259" key="7">
    <source>
        <dbReference type="PROSITE" id="PS51705"/>
    </source>
</evidence>
<evidence type="ECO:0000256" key="3">
    <source>
        <dbReference type="ARBA" id="ARBA00022842"/>
    </source>
</evidence>
<dbReference type="NCBIfam" id="TIGR03156">
    <property type="entry name" value="GTP_HflX"/>
    <property type="match status" value="1"/>
</dbReference>
<gene>
    <name evidence="5 8" type="primary">hflX</name>
    <name evidence="8" type="ORF">HBH25_07060</name>
</gene>
<reference evidence="8 9" key="1">
    <citation type="submission" date="2020-03" db="EMBL/GenBank/DDBJ databases">
        <authorList>
            <person name="Wang L."/>
            <person name="He N."/>
            <person name="Li Y."/>
            <person name="Fang Y."/>
            <person name="Zhang F."/>
        </authorList>
    </citation>
    <scope>NUCLEOTIDE SEQUENCE [LARGE SCALE GENOMIC DNA]</scope>
    <source>
        <strain evidence="9">hsmgli-8</strain>
    </source>
</reference>
<keyword evidence="9" id="KW-1185">Reference proteome</keyword>
<dbReference type="Gene3D" id="6.10.250.2860">
    <property type="match status" value="1"/>
</dbReference>
<proteinExistence type="inferred from homology"/>
<comment type="caution">
    <text evidence="8">The sequence shown here is derived from an EMBL/GenBank/DDBJ whole genome shotgun (WGS) entry which is preliminary data.</text>
</comment>
<dbReference type="CDD" id="cd01878">
    <property type="entry name" value="HflX"/>
    <property type="match status" value="1"/>
</dbReference>
<feature type="domain" description="Hflx-type G" evidence="7">
    <location>
        <begin position="199"/>
        <end position="366"/>
    </location>
</feature>
<comment type="subcellular location">
    <subcellularLocation>
        <location evidence="5">Cytoplasm</location>
    </subcellularLocation>
    <text evidence="5">May associate with membranes.</text>
</comment>
<dbReference type="Gene3D" id="3.40.50.300">
    <property type="entry name" value="P-loop containing nucleotide triphosphate hydrolases"/>
    <property type="match status" value="1"/>
</dbReference>
<dbReference type="SUPFAM" id="SSF54980">
    <property type="entry name" value="EF-G C-terminal domain-like"/>
    <property type="match status" value="1"/>
</dbReference>
<dbReference type="Gene3D" id="3.40.50.11060">
    <property type="entry name" value="GTPase HflX, N-terminal domain"/>
    <property type="match status" value="1"/>
</dbReference>
<dbReference type="EMBL" id="JAAVJI010000003">
    <property type="protein sequence ID" value="NJP00617.1"/>
    <property type="molecule type" value="Genomic_DNA"/>
</dbReference>
<keyword evidence="3" id="KW-0460">Magnesium</keyword>
<dbReference type="PANTHER" id="PTHR10229:SF0">
    <property type="entry name" value="GTP-BINDING PROTEIN 6-RELATED"/>
    <property type="match status" value="1"/>
</dbReference>
<keyword evidence="1" id="KW-0479">Metal-binding</keyword>
<dbReference type="PROSITE" id="PS51705">
    <property type="entry name" value="G_HFLX"/>
    <property type="match status" value="1"/>
</dbReference>
<dbReference type="PANTHER" id="PTHR10229">
    <property type="entry name" value="GTP-BINDING PROTEIN HFLX"/>
    <property type="match status" value="1"/>
</dbReference>
<dbReference type="InterPro" id="IPR027417">
    <property type="entry name" value="P-loop_NTPase"/>
</dbReference>
<comment type="subunit">
    <text evidence="5">Monomer. Associates with the 50S ribosomal subunit.</text>
</comment>
<dbReference type="InterPro" id="IPR032305">
    <property type="entry name" value="GTP-bd_M"/>
</dbReference>
<evidence type="ECO:0000256" key="4">
    <source>
        <dbReference type="ARBA" id="ARBA00023134"/>
    </source>
</evidence>
<evidence type="ECO:0000256" key="6">
    <source>
        <dbReference type="SAM" id="Coils"/>
    </source>
</evidence>
<keyword evidence="4 5" id="KW-0342">GTP-binding</keyword>
<dbReference type="Pfam" id="PF01926">
    <property type="entry name" value="MMR_HSR1"/>
    <property type="match status" value="1"/>
</dbReference>
<organism evidence="8 9">
    <name type="scientific">Pseudomonas quercus</name>
    <dbReference type="NCBI Taxonomy" id="2722792"/>
    <lineage>
        <taxon>Bacteria</taxon>
        <taxon>Pseudomonadati</taxon>
        <taxon>Pseudomonadota</taxon>
        <taxon>Gammaproteobacteria</taxon>
        <taxon>Pseudomonadales</taxon>
        <taxon>Pseudomonadaceae</taxon>
        <taxon>Pseudomonas</taxon>
    </lineage>
</organism>
<dbReference type="InterPro" id="IPR042108">
    <property type="entry name" value="GTPase_HflX_N_sf"/>
</dbReference>
<dbReference type="PRINTS" id="PR00326">
    <property type="entry name" value="GTP1OBG"/>
</dbReference>
<keyword evidence="5" id="KW-0963">Cytoplasm</keyword>
<accession>A0ABX0YCJ2</accession>
<comment type="function">
    <text evidence="5">GTPase that associates with the 50S ribosomal subunit and may have a role during protein synthesis or ribosome biogenesis.</text>
</comment>
<dbReference type="InterPro" id="IPR006073">
    <property type="entry name" value="GTP-bd"/>
</dbReference>
<keyword evidence="2 5" id="KW-0547">Nucleotide-binding</keyword>
<evidence type="ECO:0000313" key="9">
    <source>
        <dbReference type="Proteomes" id="UP000746535"/>
    </source>
</evidence>
<dbReference type="HAMAP" id="MF_00900">
    <property type="entry name" value="GTPase_HflX"/>
    <property type="match status" value="1"/>
</dbReference>
<evidence type="ECO:0000256" key="2">
    <source>
        <dbReference type="ARBA" id="ARBA00022741"/>
    </source>
</evidence>
<evidence type="ECO:0000256" key="1">
    <source>
        <dbReference type="ARBA" id="ARBA00022723"/>
    </source>
</evidence>
<evidence type="ECO:0000313" key="8">
    <source>
        <dbReference type="EMBL" id="NJP00617.1"/>
    </source>
</evidence>
<dbReference type="Proteomes" id="UP000746535">
    <property type="component" value="Unassembled WGS sequence"/>
</dbReference>
<dbReference type="NCBIfam" id="NF008280">
    <property type="entry name" value="PRK11058.1"/>
    <property type="match status" value="1"/>
</dbReference>
<keyword evidence="6" id="KW-0175">Coiled coil</keyword>
<feature type="coiled-coil region" evidence="6">
    <location>
        <begin position="165"/>
        <end position="192"/>
    </location>
</feature>
<dbReference type="InterPro" id="IPR030394">
    <property type="entry name" value="G_HFLX_dom"/>
</dbReference>
<sequence>MFFERHGGGERAILVHLDGQAPEAREDPQEFQELAASAGAETVAFVSVSRHQPTAKYLIGTGKVDELREQVKTGEADLVIFNHTLTPSQERNLERAFECRVLDRTGLILDIFAQRARTHEGKLQVELAQLEHMSTRLVRGWTHLERQKGGIGLRGPGETQLETDRRLLRVRLRQIKARLEKVRSQREQARRGRKRADIPSVSLVGYTNAGKSTLFNAITESDVYAADQLFATLDPTLRRLELADIGPVVLADTVGFIRHLPHKLVEAFRATLEESASSDLLLHVIDAHEPERMAQIEQVMAVLTEIGAQGLPILEVYNKIDLLEAVEPHIQRGEDGKPQRVWVSARDGSGLELVGQAISELLGEDMFIGTLRLPQALGRLRAQFFAAHAVQSEAHDESGASLLDIRLPRGELNRLVSREGLQPPDFLREHTLQ</sequence>